<name>A0A919WLP4_9BACI</name>
<dbReference type="EMBL" id="BORC01000014">
    <property type="protein sequence ID" value="GIN64408.1"/>
    <property type="molecule type" value="Genomic_DNA"/>
</dbReference>
<dbReference type="AlphaFoldDB" id="A0A919WLP4"/>
<protein>
    <submittedName>
        <fullName evidence="1">Uncharacterized protein</fullName>
    </submittedName>
</protein>
<accession>A0A919WLP4</accession>
<dbReference type="RefSeq" id="WP_137744054.1">
    <property type="nucleotide sequence ID" value="NZ_BORC01000014.1"/>
</dbReference>
<keyword evidence="2" id="KW-1185">Reference proteome</keyword>
<evidence type="ECO:0000313" key="1">
    <source>
        <dbReference type="EMBL" id="GIN64408.1"/>
    </source>
</evidence>
<comment type="caution">
    <text evidence="1">The sequence shown here is derived from an EMBL/GenBank/DDBJ whole genome shotgun (WGS) entry which is preliminary data.</text>
</comment>
<dbReference type="Proteomes" id="UP000682111">
    <property type="component" value="Unassembled WGS sequence"/>
</dbReference>
<evidence type="ECO:0000313" key="2">
    <source>
        <dbReference type="Proteomes" id="UP000682111"/>
    </source>
</evidence>
<sequence>MQKPVENKLNTIVRHSGNSDVDLEVNIDIDTKAIAYGMLCSLYAKGELSEMELNKAIQKLDTLIERDKRKKKLDNNNYQVNIGRKPKLFDLHPKNTRREKL</sequence>
<organism evidence="1 2">
    <name type="scientific">Robertmurraya siralis</name>
    <dbReference type="NCBI Taxonomy" id="77777"/>
    <lineage>
        <taxon>Bacteria</taxon>
        <taxon>Bacillati</taxon>
        <taxon>Bacillota</taxon>
        <taxon>Bacilli</taxon>
        <taxon>Bacillales</taxon>
        <taxon>Bacillaceae</taxon>
        <taxon>Robertmurraya</taxon>
    </lineage>
</organism>
<gene>
    <name evidence="1" type="ORF">J27TS8_44010</name>
</gene>
<dbReference type="OrthoDB" id="2881225at2"/>
<proteinExistence type="predicted"/>
<reference evidence="1" key="1">
    <citation type="submission" date="2021-03" db="EMBL/GenBank/DDBJ databases">
        <title>Antimicrobial resistance genes in bacteria isolated from Japanese honey, and their potential for conferring macrolide and lincosamide resistance in the American foulbrood pathogen Paenibacillus larvae.</title>
        <authorList>
            <person name="Okamoto M."/>
            <person name="Kumagai M."/>
            <person name="Kanamori H."/>
            <person name="Takamatsu D."/>
        </authorList>
    </citation>
    <scope>NUCLEOTIDE SEQUENCE</scope>
    <source>
        <strain evidence="1">J27TS8</strain>
    </source>
</reference>